<keyword evidence="2" id="KW-0732">Signal</keyword>
<evidence type="ECO:0000313" key="3">
    <source>
        <dbReference type="EMBL" id="MBB5741406.1"/>
    </source>
</evidence>
<dbReference type="EMBL" id="JACHOQ010000014">
    <property type="protein sequence ID" value="MBB5741406.1"/>
    <property type="molecule type" value="Genomic_DNA"/>
</dbReference>
<dbReference type="RefSeq" id="WP_183218298.1">
    <property type="nucleotide sequence ID" value="NZ_CAJFZW010000060.1"/>
</dbReference>
<evidence type="ECO:0000313" key="4">
    <source>
        <dbReference type="Proteomes" id="UP000527324"/>
    </source>
</evidence>
<feature type="chain" id="PRO_5031244724" evidence="2">
    <location>
        <begin position="24"/>
        <end position="524"/>
    </location>
</feature>
<dbReference type="AlphaFoldDB" id="A0A7W9C9A1"/>
<dbReference type="SUPFAM" id="SSF48452">
    <property type="entry name" value="TPR-like"/>
    <property type="match status" value="1"/>
</dbReference>
<dbReference type="Proteomes" id="UP000527324">
    <property type="component" value="Unassembled WGS sequence"/>
</dbReference>
<evidence type="ECO:0000256" key="2">
    <source>
        <dbReference type="SAM" id="SignalP"/>
    </source>
</evidence>
<gene>
    <name evidence="3" type="ORF">GGQ93_003147</name>
</gene>
<dbReference type="InterPro" id="IPR011990">
    <property type="entry name" value="TPR-like_helical_dom_sf"/>
</dbReference>
<dbReference type="Gene3D" id="1.25.40.10">
    <property type="entry name" value="Tetratricopeptide repeat domain"/>
    <property type="match status" value="1"/>
</dbReference>
<keyword evidence="4" id="KW-1185">Reference proteome</keyword>
<feature type="region of interest" description="Disordered" evidence="1">
    <location>
        <begin position="491"/>
        <end position="524"/>
    </location>
</feature>
<sequence length="524" mass="58081">MKRSGLVAVLAAALATLSLTATAARADWLKAESERFIVYSEGSERSLRDYVQKLETFDRVMRYRSGLPMDQAPLRKLPIYLVGSRSGMLRVNPATPQNVVGTYFPTSEDIFAVAIRGENNEILLHEYVHHFMLESAPAAYPGWFVEGFAEYYMTAEIEADEVQLGGYSENRAYWLVNGTWLPLEVLLRSRPGEVRRSSYRETYYPVAWLLTHWFFSDPDRLRQLSAYLMAVSDGEDPVEAMESATGLSLAQLRSELRQYLMSRRLMGRVIKSDFPAADIVVTRLPRSANDLLLINQRLKIGVKDEDRAALGQEVARIAARHGDDPLALLAAGHAGLHFGDTVAGERALQRLVELEPDNVEALQFLAEERLRLAEAAEDEAERVSLKREARVYLGRAYAATDNDYRTLMLIAEMRHGEPGYPNDNDMLTLGLAFERAPQLAGVRLNYADALIQRDQKDEAIAVLKPLANNPHGGAASDRAAQMIAALNNGEAVPTLDGLTEDAAAVEPEPSPEDEPESPPAPAGE</sequence>
<organism evidence="3 4">
    <name type="scientific">Brevundimonas aurantiaca</name>
    <dbReference type="NCBI Taxonomy" id="74316"/>
    <lineage>
        <taxon>Bacteria</taxon>
        <taxon>Pseudomonadati</taxon>
        <taxon>Pseudomonadota</taxon>
        <taxon>Alphaproteobacteria</taxon>
        <taxon>Caulobacterales</taxon>
        <taxon>Caulobacteraceae</taxon>
        <taxon>Brevundimonas</taxon>
    </lineage>
</organism>
<protein>
    <submittedName>
        <fullName evidence="3">Flp pilus assembly protein TadD</fullName>
    </submittedName>
</protein>
<comment type="caution">
    <text evidence="3">The sequence shown here is derived from an EMBL/GenBank/DDBJ whole genome shotgun (WGS) entry which is preliminary data.</text>
</comment>
<reference evidence="3 4" key="1">
    <citation type="submission" date="2020-08" db="EMBL/GenBank/DDBJ databases">
        <title>Genomic Encyclopedia of Type Strains, Phase IV (KMG-IV): sequencing the most valuable type-strain genomes for metagenomic binning, comparative biology and taxonomic classification.</title>
        <authorList>
            <person name="Goeker M."/>
        </authorList>
    </citation>
    <scope>NUCLEOTIDE SEQUENCE [LARGE SCALE GENOMIC DNA]</scope>
    <source>
        <strain evidence="3 4">DSM 4731</strain>
    </source>
</reference>
<feature type="signal peptide" evidence="2">
    <location>
        <begin position="1"/>
        <end position="23"/>
    </location>
</feature>
<accession>A0A7W9C9A1</accession>
<proteinExistence type="predicted"/>
<evidence type="ECO:0000256" key="1">
    <source>
        <dbReference type="SAM" id="MobiDB-lite"/>
    </source>
</evidence>
<name>A0A7W9C9A1_9CAUL</name>